<evidence type="ECO:0000256" key="8">
    <source>
        <dbReference type="ARBA" id="ARBA00022777"/>
    </source>
</evidence>
<evidence type="ECO:0000256" key="11">
    <source>
        <dbReference type="ARBA" id="ARBA00048679"/>
    </source>
</evidence>
<dbReference type="SUPFAM" id="SSF56112">
    <property type="entry name" value="Protein kinase-like (PK-like)"/>
    <property type="match status" value="1"/>
</dbReference>
<keyword evidence="9" id="KW-0067">ATP-binding</keyword>
<dbReference type="Gene3D" id="1.10.510.10">
    <property type="entry name" value="Transferase(Phosphotransferase) domain 1"/>
    <property type="match status" value="1"/>
</dbReference>
<dbReference type="InterPro" id="IPR000719">
    <property type="entry name" value="Prot_kinase_dom"/>
</dbReference>
<reference evidence="14 15" key="1">
    <citation type="journal article" date="2011" name="Cell">
        <title>Insight into structure and assembly of the nuclear pore complex by utilizing the genome of a eukaryotic thermophile.</title>
        <authorList>
            <person name="Amlacher S."/>
            <person name="Sarges P."/>
            <person name="Flemming D."/>
            <person name="van Noort V."/>
            <person name="Kunze R."/>
            <person name="Devos D.P."/>
            <person name="Arumugam M."/>
            <person name="Bork P."/>
            <person name="Hurt E."/>
        </authorList>
    </citation>
    <scope>NUCLEOTIDE SEQUENCE [LARGE SCALE GENOMIC DNA]</scope>
    <source>
        <strain evidence="15">DSM 1495 / CBS 144.50 / IMI 039719</strain>
    </source>
</reference>
<dbReference type="GO" id="GO:0004674">
    <property type="term" value="F:protein serine/threonine kinase activity"/>
    <property type="evidence" value="ECO:0007669"/>
    <property type="project" value="UniProtKB-KW"/>
</dbReference>
<dbReference type="PROSITE" id="PS50011">
    <property type="entry name" value="PROTEIN_KINASE_DOM"/>
    <property type="match status" value="1"/>
</dbReference>
<evidence type="ECO:0000313" key="15">
    <source>
        <dbReference type="Proteomes" id="UP000008066"/>
    </source>
</evidence>
<dbReference type="PANTHER" id="PTHR22967">
    <property type="entry name" value="SERINE/THREONINE PROTEIN KINASE"/>
    <property type="match status" value="1"/>
</dbReference>
<feature type="compositionally biased region" description="Basic and acidic residues" evidence="12">
    <location>
        <begin position="805"/>
        <end position="835"/>
    </location>
</feature>
<dbReference type="OMA" id="MDSHASQ"/>
<dbReference type="EC" id="2.7.11.1" evidence="2"/>
<feature type="compositionally biased region" description="Low complexity" evidence="12">
    <location>
        <begin position="540"/>
        <end position="551"/>
    </location>
</feature>
<evidence type="ECO:0000256" key="12">
    <source>
        <dbReference type="SAM" id="MobiDB-lite"/>
    </source>
</evidence>
<evidence type="ECO:0000256" key="6">
    <source>
        <dbReference type="ARBA" id="ARBA00022679"/>
    </source>
</evidence>
<comment type="catalytic activity">
    <reaction evidence="10">
        <text>L-threonyl-[protein] + ATP = O-phospho-L-threonyl-[protein] + ADP + H(+)</text>
        <dbReference type="Rhea" id="RHEA:46608"/>
        <dbReference type="Rhea" id="RHEA-COMP:11060"/>
        <dbReference type="Rhea" id="RHEA-COMP:11605"/>
        <dbReference type="ChEBI" id="CHEBI:15378"/>
        <dbReference type="ChEBI" id="CHEBI:30013"/>
        <dbReference type="ChEBI" id="CHEBI:30616"/>
        <dbReference type="ChEBI" id="CHEBI:61977"/>
        <dbReference type="ChEBI" id="CHEBI:456216"/>
        <dbReference type="EC" id="2.7.11.1"/>
    </reaction>
</comment>
<proteinExistence type="predicted"/>
<feature type="region of interest" description="Disordered" evidence="12">
    <location>
        <begin position="349"/>
        <end position="415"/>
    </location>
</feature>
<feature type="region of interest" description="Disordered" evidence="12">
    <location>
        <begin position="540"/>
        <end position="753"/>
    </location>
</feature>
<evidence type="ECO:0000259" key="13">
    <source>
        <dbReference type="PROSITE" id="PS50011"/>
    </source>
</evidence>
<evidence type="ECO:0000256" key="10">
    <source>
        <dbReference type="ARBA" id="ARBA00047899"/>
    </source>
</evidence>
<dbReference type="GeneID" id="18256528"/>
<sequence length="1102" mass="118927">MASYGQAAPRPASHHHAAAAAAYAAHPMAAAAPAAVPHAAMPGHGGPVPPPGTFAPGTKIQVGNHRVVVQKYLSEGGFAHVYLVKLPAPINGTDLAVLKRVAVPDKESLRGMRTEVETMKRLKGHRAIVTYIDSHASELRGGGYEVFLLMEYCNGGGLIDFMNTRLQHRLTEPEILTIFADVAEGVACMHYLRPPLLHRDLKVENVLITLVGNTRRFKLCDFGSAAPPRPAPTTAAECRAIDEDVQKHTTMQYRSPEMVDVYRKLPIDEKSDIWALGVLLYKLCYYTTPFEEQGTLAILNASYKFPSYPVFSDRLRGLIAWMLQENPQARPNIYQVLREACAMQGREPPIKDIYSGRTQPTPQQVIPEVERMRRGRVPAPQPASRPTASPPKVTNGDPFAALDGKTLPLPGADELSSRFPTLDEFTLLHDRGQKFNFDSSNFPSPSLPQQPLPPQPQPHLQQRVVERLADEAFQIKPVVLPPALAPAPVSNRQSVEMKRTSMYKPPPLDTSLVSSPPRQPEISRASAIIQSTPELQAISNQAQAAMAQAEAPKPKPIMVSTGTMTSPTLEQAPPFPSTTTRVPSTERHRAASLPKSPTGHNSSLLGVDSPMSRTASRAPSYSSLARQPSHDRHPSSSRPSLEGGRPNLENVDVGRPMSRLAAKPRPVSTHLESNLDFLREQEARSRSPALPSPRHSLERRSLERSSPPSPAEQETTIESNVEFLRKLEEPDKKKDRTSKHLKRSSLSSLAGGTKAILSGKFSEAFKRFESSSSSQPARAPSPLKELERRELTPIPGSEPSIDDGSDGRRSPDWEDMTPEQRREHEARLLAQEEARVAAAQAEYRARVAQRTDGTSNPTPLPKSIGGVSRAVSIQNKVQSLLEESTRSSTTVPRTAQGYGHYSDAAHAASAATAQSTSGSPTRPQTSAASDGRPTVPRKPVSASIAAAQITGSSSTVPRPPTSSSIEPSSTGRSTVRPVAPPKPTHLITSATGGAGGAGAGIRPPSPGKHLSLPAMPGKLRSTGSNQGLGISTGTSGSTTEALLAVDLPGMKGPALLEMTEAEKDDYIRDFQKRFPNLEAIEMVETDVSAWDGRSSAGKGRAR</sequence>
<dbReference type="PROSITE" id="PS00108">
    <property type="entry name" value="PROTEIN_KINASE_ST"/>
    <property type="match status" value="1"/>
</dbReference>
<dbReference type="eggNOG" id="KOG1989">
    <property type="taxonomic scope" value="Eukaryota"/>
</dbReference>
<dbReference type="Pfam" id="PF00069">
    <property type="entry name" value="Pkinase"/>
    <property type="match status" value="1"/>
</dbReference>
<keyword evidence="8" id="KW-0418">Kinase</keyword>
<dbReference type="GO" id="GO:0007015">
    <property type="term" value="P:actin filament organization"/>
    <property type="evidence" value="ECO:0007669"/>
    <property type="project" value="TreeGrafter"/>
</dbReference>
<dbReference type="OrthoDB" id="2018507at2759"/>
<feature type="region of interest" description="Disordered" evidence="12">
    <location>
        <begin position="766"/>
        <end position="868"/>
    </location>
</feature>
<evidence type="ECO:0000256" key="4">
    <source>
        <dbReference type="ARBA" id="ARBA00022527"/>
    </source>
</evidence>
<feature type="compositionally biased region" description="Polar residues" evidence="12">
    <location>
        <begin position="611"/>
        <end position="626"/>
    </location>
</feature>
<feature type="region of interest" description="Disordered" evidence="12">
    <location>
        <begin position="434"/>
        <end position="457"/>
    </location>
</feature>
<feature type="compositionally biased region" description="Polar residues" evidence="12">
    <location>
        <begin position="560"/>
        <end position="569"/>
    </location>
</feature>
<feature type="compositionally biased region" description="Low complexity" evidence="12">
    <location>
        <begin position="435"/>
        <end position="444"/>
    </location>
</feature>
<keyword evidence="3" id="KW-0963">Cytoplasm</keyword>
<feature type="region of interest" description="Disordered" evidence="12">
    <location>
        <begin position="501"/>
        <end position="520"/>
    </location>
</feature>
<feature type="domain" description="Protein kinase" evidence="13">
    <location>
        <begin position="67"/>
        <end position="350"/>
    </location>
</feature>
<dbReference type="EMBL" id="GL988041">
    <property type="protein sequence ID" value="EGS20654.1"/>
    <property type="molecule type" value="Genomic_DNA"/>
</dbReference>
<evidence type="ECO:0000256" key="9">
    <source>
        <dbReference type="ARBA" id="ARBA00022840"/>
    </source>
</evidence>
<feature type="compositionally biased region" description="Low complexity" evidence="12">
    <location>
        <begin position="881"/>
        <end position="890"/>
    </location>
</feature>
<dbReference type="InterPro" id="IPR008271">
    <property type="entry name" value="Ser/Thr_kinase_AS"/>
</dbReference>
<feature type="compositionally biased region" description="Low complexity" evidence="12">
    <location>
        <begin position="836"/>
        <end position="850"/>
    </location>
</feature>
<evidence type="ECO:0000256" key="5">
    <source>
        <dbReference type="ARBA" id="ARBA00022553"/>
    </source>
</evidence>
<dbReference type="SMART" id="SM00220">
    <property type="entry name" value="S_TKc"/>
    <property type="match status" value="1"/>
</dbReference>
<dbReference type="AlphaFoldDB" id="G0S5N5"/>
<feature type="compositionally biased region" description="Basic and acidic residues" evidence="12">
    <location>
        <begin position="723"/>
        <end position="734"/>
    </location>
</feature>
<evidence type="ECO:0000256" key="1">
    <source>
        <dbReference type="ARBA" id="ARBA00004496"/>
    </source>
</evidence>
<protein>
    <recommendedName>
        <fullName evidence="2">non-specific serine/threonine protein kinase</fullName>
        <ecNumber evidence="2">2.7.11.1</ecNumber>
    </recommendedName>
</protein>
<keyword evidence="15" id="KW-1185">Reference proteome</keyword>
<comment type="catalytic activity">
    <reaction evidence="11">
        <text>L-seryl-[protein] + ATP = O-phospho-L-seryl-[protein] + ADP + H(+)</text>
        <dbReference type="Rhea" id="RHEA:17989"/>
        <dbReference type="Rhea" id="RHEA-COMP:9863"/>
        <dbReference type="Rhea" id="RHEA-COMP:11604"/>
        <dbReference type="ChEBI" id="CHEBI:15378"/>
        <dbReference type="ChEBI" id="CHEBI:29999"/>
        <dbReference type="ChEBI" id="CHEBI:30616"/>
        <dbReference type="ChEBI" id="CHEBI:83421"/>
        <dbReference type="ChEBI" id="CHEBI:456216"/>
        <dbReference type="EC" id="2.7.11.1"/>
    </reaction>
</comment>
<name>G0S5N5_CHATD</name>
<evidence type="ECO:0000256" key="2">
    <source>
        <dbReference type="ARBA" id="ARBA00012513"/>
    </source>
</evidence>
<keyword evidence="7" id="KW-0547">Nucleotide-binding</keyword>
<dbReference type="HOGENOM" id="CLU_011638_0_0_1"/>
<accession>G0S5N5</accession>
<evidence type="ECO:0000256" key="7">
    <source>
        <dbReference type="ARBA" id="ARBA00022741"/>
    </source>
</evidence>
<keyword evidence="6" id="KW-0808">Transferase</keyword>
<feature type="compositionally biased region" description="Low complexity" evidence="12">
    <location>
        <begin position="950"/>
        <end position="974"/>
    </location>
</feature>
<comment type="subcellular location">
    <subcellularLocation>
        <location evidence="1">Cytoplasm</location>
    </subcellularLocation>
</comment>
<dbReference type="GO" id="GO:0000147">
    <property type="term" value="P:actin cortical patch assembly"/>
    <property type="evidence" value="ECO:0007669"/>
    <property type="project" value="TreeGrafter"/>
</dbReference>
<dbReference type="GO" id="GO:0005737">
    <property type="term" value="C:cytoplasm"/>
    <property type="evidence" value="ECO:0007669"/>
    <property type="project" value="UniProtKB-SubCell"/>
</dbReference>
<dbReference type="PANTHER" id="PTHR22967:SF57">
    <property type="entry name" value="AUXILIN, ISOFORM A-RELATED"/>
    <property type="match status" value="1"/>
</dbReference>
<feature type="compositionally biased region" description="Low complexity" evidence="12">
    <location>
        <begin position="902"/>
        <end position="921"/>
    </location>
</feature>
<feature type="compositionally biased region" description="Pro residues" evidence="12">
    <location>
        <begin position="445"/>
        <end position="457"/>
    </location>
</feature>
<keyword evidence="5" id="KW-0597">Phosphoprotein</keyword>
<dbReference type="CDD" id="cd14037">
    <property type="entry name" value="STKc_NAK_like"/>
    <property type="match status" value="1"/>
</dbReference>
<evidence type="ECO:0000313" key="14">
    <source>
        <dbReference type="EMBL" id="EGS20654.1"/>
    </source>
</evidence>
<gene>
    <name evidence="14" type="ORF">CTHT_0024900</name>
</gene>
<keyword evidence="4" id="KW-0723">Serine/threonine-protein kinase</keyword>
<dbReference type="KEGG" id="cthr:CTHT_0024900"/>
<dbReference type="STRING" id="759272.G0S5N5"/>
<organism evidence="15">
    <name type="scientific">Chaetomium thermophilum (strain DSM 1495 / CBS 144.50 / IMI 039719)</name>
    <name type="common">Thermochaetoides thermophila</name>
    <dbReference type="NCBI Taxonomy" id="759272"/>
    <lineage>
        <taxon>Eukaryota</taxon>
        <taxon>Fungi</taxon>
        <taxon>Dikarya</taxon>
        <taxon>Ascomycota</taxon>
        <taxon>Pezizomycotina</taxon>
        <taxon>Sordariomycetes</taxon>
        <taxon>Sordariomycetidae</taxon>
        <taxon>Sordariales</taxon>
        <taxon>Chaetomiaceae</taxon>
        <taxon>Thermochaetoides</taxon>
    </lineage>
</organism>
<dbReference type="FunFam" id="1.10.510.10:FF:000441">
    <property type="entry name" value="Serine/threonine protein kinase"/>
    <property type="match status" value="1"/>
</dbReference>
<dbReference type="Proteomes" id="UP000008066">
    <property type="component" value="Unassembled WGS sequence"/>
</dbReference>
<evidence type="ECO:0000256" key="3">
    <source>
        <dbReference type="ARBA" id="ARBA00022490"/>
    </source>
</evidence>
<feature type="region of interest" description="Disordered" evidence="12">
    <location>
        <begin position="881"/>
        <end position="1014"/>
    </location>
</feature>
<dbReference type="InterPro" id="IPR011009">
    <property type="entry name" value="Kinase-like_dom_sf"/>
</dbReference>
<dbReference type="GO" id="GO:0005524">
    <property type="term" value="F:ATP binding"/>
    <property type="evidence" value="ECO:0007669"/>
    <property type="project" value="UniProtKB-KW"/>
</dbReference>
<dbReference type="RefSeq" id="XP_006692950.1">
    <property type="nucleotide sequence ID" value="XM_006692887.1"/>
</dbReference>